<comment type="similarity">
    <text evidence="1">Belongs to the polyphosphate kinase 2 (PPK2) family. Class I subfamily.</text>
</comment>
<dbReference type="Gene3D" id="3.40.50.300">
    <property type="entry name" value="P-loop containing nucleotide triphosphate hydrolases"/>
    <property type="match status" value="1"/>
</dbReference>
<evidence type="ECO:0000256" key="2">
    <source>
        <dbReference type="ARBA" id="ARBA00022679"/>
    </source>
</evidence>
<accession>A0ABT6RAK3</accession>
<protein>
    <submittedName>
        <fullName evidence="5">Polyphosphate kinase 2 family protein</fullName>
    </submittedName>
</protein>
<keyword evidence="6" id="KW-1185">Reference proteome</keyword>
<comment type="caution">
    <text evidence="5">The sequence shown here is derived from an EMBL/GenBank/DDBJ whole genome shotgun (WGS) entry which is preliminary data.</text>
</comment>
<dbReference type="InterPro" id="IPR022488">
    <property type="entry name" value="PPK2-related"/>
</dbReference>
<proteinExistence type="inferred from homology"/>
<dbReference type="Proteomes" id="UP001226434">
    <property type="component" value="Unassembled WGS sequence"/>
</dbReference>
<evidence type="ECO:0000256" key="3">
    <source>
        <dbReference type="ARBA" id="ARBA00022777"/>
    </source>
</evidence>
<dbReference type="EMBL" id="JASBRG010000004">
    <property type="protein sequence ID" value="MDI3319583.1"/>
    <property type="molecule type" value="Genomic_DNA"/>
</dbReference>
<keyword evidence="2" id="KW-0808">Transferase</keyword>
<dbReference type="InterPro" id="IPR022300">
    <property type="entry name" value="PPK2-rel_1"/>
</dbReference>
<dbReference type="InterPro" id="IPR027417">
    <property type="entry name" value="P-loop_NTPase"/>
</dbReference>
<evidence type="ECO:0000256" key="1">
    <source>
        <dbReference type="ARBA" id="ARBA00009924"/>
    </source>
</evidence>
<dbReference type="PIRSF" id="PIRSF028756">
    <property type="entry name" value="PPK2_prd"/>
    <property type="match status" value="1"/>
</dbReference>
<sequence length="308" mass="35936">MKVKDKLLEYLDECRVKPGKEVNLKKYKTDFEHEDLSKEEGAELLEFGIQKLAEMQDKLYAHNKYSVLIIFQAMDAAGKDGAIKHVMSGLNPQGVQVTSFKAPTSHELEHDYLWRHYIALPPRGEIGIFNRSHYENVLVTRVHPEYLLGERLPEVKSEKDIDQSFWDKRFEQINCFEKTLADNGTVILKFFLHLSKKEQKKRFLERIDNPEKNWKFSSADLKERAYWKDYRKAYEDAISNTSKDYAPWFVVPADDKWFARLVIAAAIYYEFQKLDISYPIVSAAQKDDLMKAKDMLMKEGEENGDGSS</sequence>
<evidence type="ECO:0000259" key="4">
    <source>
        <dbReference type="Pfam" id="PF03976"/>
    </source>
</evidence>
<feature type="domain" description="Polyphosphate kinase-2-related" evidence="4">
    <location>
        <begin position="37"/>
        <end position="268"/>
    </location>
</feature>
<dbReference type="GO" id="GO:0016301">
    <property type="term" value="F:kinase activity"/>
    <property type="evidence" value="ECO:0007669"/>
    <property type="project" value="UniProtKB-KW"/>
</dbReference>
<reference evidence="5 6" key="1">
    <citation type="submission" date="2023-05" db="EMBL/GenBank/DDBJ databases">
        <title>Genome sequence of Pinibacter sp. MAH-24.</title>
        <authorList>
            <person name="Huq M.A."/>
        </authorList>
    </citation>
    <scope>NUCLEOTIDE SEQUENCE [LARGE SCALE GENOMIC DNA]</scope>
    <source>
        <strain evidence="5 6">MAH-24</strain>
    </source>
</reference>
<dbReference type="RefSeq" id="WP_282333698.1">
    <property type="nucleotide sequence ID" value="NZ_JASBRG010000004.1"/>
</dbReference>
<name>A0ABT6RAK3_9BACT</name>
<dbReference type="InterPro" id="IPR016898">
    <property type="entry name" value="Polyphosphate_phosphotransfera"/>
</dbReference>
<dbReference type="PANTHER" id="PTHR34383">
    <property type="entry name" value="POLYPHOSPHATE:AMP PHOSPHOTRANSFERASE-RELATED"/>
    <property type="match status" value="1"/>
</dbReference>
<dbReference type="PANTHER" id="PTHR34383:SF3">
    <property type="entry name" value="POLYPHOSPHATE:AMP PHOSPHOTRANSFERASE"/>
    <property type="match status" value="1"/>
</dbReference>
<gene>
    <name evidence="5" type="ORF">QJ048_07355</name>
</gene>
<keyword evidence="3 5" id="KW-0418">Kinase</keyword>
<evidence type="ECO:0000313" key="6">
    <source>
        <dbReference type="Proteomes" id="UP001226434"/>
    </source>
</evidence>
<evidence type="ECO:0000313" key="5">
    <source>
        <dbReference type="EMBL" id="MDI3319583.1"/>
    </source>
</evidence>
<dbReference type="NCBIfam" id="TIGR03709">
    <property type="entry name" value="PPK2_rel_1"/>
    <property type="match status" value="1"/>
</dbReference>
<dbReference type="SUPFAM" id="SSF52540">
    <property type="entry name" value="P-loop containing nucleoside triphosphate hydrolases"/>
    <property type="match status" value="1"/>
</dbReference>
<organism evidence="5 6">
    <name type="scientific">Pinibacter soli</name>
    <dbReference type="NCBI Taxonomy" id="3044211"/>
    <lineage>
        <taxon>Bacteria</taxon>
        <taxon>Pseudomonadati</taxon>
        <taxon>Bacteroidota</taxon>
        <taxon>Chitinophagia</taxon>
        <taxon>Chitinophagales</taxon>
        <taxon>Chitinophagaceae</taxon>
        <taxon>Pinibacter</taxon>
    </lineage>
</organism>
<dbReference type="Pfam" id="PF03976">
    <property type="entry name" value="PPK2"/>
    <property type="match status" value="1"/>
</dbReference>